<evidence type="ECO:0000313" key="9">
    <source>
        <dbReference type="EMBL" id="KAK8407274.1"/>
    </source>
</evidence>
<keyword evidence="7" id="KW-1133">Transmembrane helix</keyword>
<feature type="transmembrane region" description="Helical" evidence="7">
    <location>
        <begin position="166"/>
        <end position="184"/>
    </location>
</feature>
<evidence type="ECO:0000256" key="4">
    <source>
        <dbReference type="ARBA" id="ARBA00022786"/>
    </source>
</evidence>
<dbReference type="InterPro" id="IPR013083">
    <property type="entry name" value="Znf_RING/FYVE/PHD"/>
</dbReference>
<dbReference type="SMART" id="SM00184">
    <property type="entry name" value="RING"/>
    <property type="match status" value="1"/>
</dbReference>
<dbReference type="InterPro" id="IPR011016">
    <property type="entry name" value="Znf_RING-CH"/>
</dbReference>
<gene>
    <name evidence="9" type="ORF">O3P69_002080</name>
</gene>
<evidence type="ECO:0000256" key="3">
    <source>
        <dbReference type="ARBA" id="ARBA00022771"/>
    </source>
</evidence>
<keyword evidence="5" id="KW-0862">Zinc</keyword>
<feature type="transmembrane region" description="Helical" evidence="7">
    <location>
        <begin position="71"/>
        <end position="90"/>
    </location>
</feature>
<evidence type="ECO:0000256" key="6">
    <source>
        <dbReference type="PROSITE-ProRule" id="PRU00175"/>
    </source>
</evidence>
<keyword evidence="2" id="KW-0479">Metal-binding</keyword>
<dbReference type="GO" id="GO:0006511">
    <property type="term" value="P:ubiquitin-dependent protein catabolic process"/>
    <property type="evidence" value="ECO:0007669"/>
    <property type="project" value="TreeGrafter"/>
</dbReference>
<reference evidence="9 10" key="1">
    <citation type="submission" date="2023-03" db="EMBL/GenBank/DDBJ databases">
        <title>High-quality genome of Scylla paramamosain provides insights in environmental adaptation.</title>
        <authorList>
            <person name="Zhang L."/>
        </authorList>
    </citation>
    <scope>NUCLEOTIDE SEQUENCE [LARGE SCALE GENOMIC DNA]</scope>
    <source>
        <strain evidence="9">LZ_2023a</strain>
        <tissue evidence="9">Muscle</tissue>
    </source>
</reference>
<proteinExistence type="predicted"/>
<dbReference type="GO" id="GO:0008270">
    <property type="term" value="F:zinc ion binding"/>
    <property type="evidence" value="ECO:0007669"/>
    <property type="project" value="UniProtKB-KW"/>
</dbReference>
<feature type="transmembrane region" description="Helical" evidence="7">
    <location>
        <begin position="294"/>
        <end position="319"/>
    </location>
</feature>
<keyword evidence="1" id="KW-0808">Transferase</keyword>
<dbReference type="Pfam" id="PF13923">
    <property type="entry name" value="zf-C3HC4_2"/>
    <property type="match status" value="1"/>
</dbReference>
<keyword evidence="7" id="KW-0472">Membrane</keyword>
<keyword evidence="3 6" id="KW-0863">Zinc-finger</keyword>
<dbReference type="GO" id="GO:0061630">
    <property type="term" value="F:ubiquitin protein ligase activity"/>
    <property type="evidence" value="ECO:0007669"/>
    <property type="project" value="TreeGrafter"/>
</dbReference>
<feature type="transmembrane region" description="Helical" evidence="7">
    <location>
        <begin position="219"/>
        <end position="238"/>
    </location>
</feature>
<evidence type="ECO:0000256" key="1">
    <source>
        <dbReference type="ARBA" id="ARBA00022679"/>
    </source>
</evidence>
<evidence type="ECO:0000313" key="10">
    <source>
        <dbReference type="Proteomes" id="UP001487740"/>
    </source>
</evidence>
<evidence type="ECO:0000256" key="2">
    <source>
        <dbReference type="ARBA" id="ARBA00022723"/>
    </source>
</evidence>
<dbReference type="SUPFAM" id="SSF57850">
    <property type="entry name" value="RING/U-box"/>
    <property type="match status" value="1"/>
</dbReference>
<keyword evidence="4" id="KW-0833">Ubl conjugation pathway</keyword>
<dbReference type="Proteomes" id="UP001487740">
    <property type="component" value="Unassembled WGS sequence"/>
</dbReference>
<dbReference type="GO" id="GO:0000151">
    <property type="term" value="C:ubiquitin ligase complex"/>
    <property type="evidence" value="ECO:0007669"/>
    <property type="project" value="TreeGrafter"/>
</dbReference>
<evidence type="ECO:0000256" key="7">
    <source>
        <dbReference type="SAM" id="Phobius"/>
    </source>
</evidence>
<evidence type="ECO:0000259" key="8">
    <source>
        <dbReference type="PROSITE" id="PS50089"/>
    </source>
</evidence>
<dbReference type="SMART" id="SM00744">
    <property type="entry name" value="RINGv"/>
    <property type="match status" value="1"/>
</dbReference>
<keyword evidence="10" id="KW-1185">Reference proteome</keyword>
<dbReference type="PANTHER" id="PTHR15067:SF4">
    <property type="entry name" value="E3 UBIQUITIN-PROTEIN LIGASE RNF8"/>
    <property type="match status" value="1"/>
</dbReference>
<dbReference type="GO" id="GO:0016567">
    <property type="term" value="P:protein ubiquitination"/>
    <property type="evidence" value="ECO:0007669"/>
    <property type="project" value="TreeGrafter"/>
</dbReference>
<evidence type="ECO:0000256" key="5">
    <source>
        <dbReference type="ARBA" id="ARBA00022833"/>
    </source>
</evidence>
<protein>
    <recommendedName>
        <fullName evidence="8">RING-type domain-containing protein</fullName>
    </recommendedName>
</protein>
<organism evidence="9 10">
    <name type="scientific">Scylla paramamosain</name>
    <name type="common">Mud crab</name>
    <dbReference type="NCBI Taxonomy" id="85552"/>
    <lineage>
        <taxon>Eukaryota</taxon>
        <taxon>Metazoa</taxon>
        <taxon>Ecdysozoa</taxon>
        <taxon>Arthropoda</taxon>
        <taxon>Crustacea</taxon>
        <taxon>Multicrustacea</taxon>
        <taxon>Malacostraca</taxon>
        <taxon>Eumalacostraca</taxon>
        <taxon>Eucarida</taxon>
        <taxon>Decapoda</taxon>
        <taxon>Pleocyemata</taxon>
        <taxon>Brachyura</taxon>
        <taxon>Eubrachyura</taxon>
        <taxon>Portunoidea</taxon>
        <taxon>Portunidae</taxon>
        <taxon>Portuninae</taxon>
        <taxon>Scylla</taxon>
    </lineage>
</organism>
<comment type="caution">
    <text evidence="9">The sequence shown here is derived from an EMBL/GenBank/DDBJ whole genome shotgun (WGS) entry which is preliminary data.</text>
</comment>
<dbReference type="PROSITE" id="PS50089">
    <property type="entry name" value="ZF_RING_2"/>
    <property type="match status" value="1"/>
</dbReference>
<dbReference type="InterPro" id="IPR001841">
    <property type="entry name" value="Znf_RING"/>
</dbReference>
<accession>A0AAW0V5I8</accession>
<name>A0AAW0V5I8_SCYPA</name>
<dbReference type="PANTHER" id="PTHR15067">
    <property type="entry name" value="E3 UBIQUITIN-PROTEIN LIGASE RNF8"/>
    <property type="match status" value="1"/>
</dbReference>
<feature type="transmembrane region" description="Helical" evidence="7">
    <location>
        <begin position="48"/>
        <end position="65"/>
    </location>
</feature>
<keyword evidence="7" id="KW-0812">Transmembrane</keyword>
<dbReference type="GO" id="GO:0005829">
    <property type="term" value="C:cytosol"/>
    <property type="evidence" value="ECO:0007669"/>
    <property type="project" value="TreeGrafter"/>
</dbReference>
<dbReference type="Gene3D" id="3.30.40.10">
    <property type="entry name" value="Zinc/RING finger domain, C3HC4 (zinc finger)"/>
    <property type="match status" value="1"/>
</dbReference>
<dbReference type="AlphaFoldDB" id="A0AAW0V5I8"/>
<sequence>MGLSHRIAFRLYAANYCARRLHSLPPVAASFLLIGKPRNRCPQRHRHPLIAATLLLLLLLPWTLARQQGQQAALLMAALSVITVLLMCGLQTTAATPPELGDGWWTRFSDSWWWQEFLPQVLLRMRRRFLNFESAYLKLKNFSLLINQLVFFTMCERLLMQQQKLTSLYTLMFFNVIIYCVAYVKEVVEREDWTMYVNIARTSNVRHLALSTTKMVLEWTKAVTFIITVVFLLLVMGLEKGLKDYSPTSGYLFLTGVYFLVTEKFSTKIAGSWFDNKKFEPFEGMECLYWPTLLLASHLTLSTLLTLLCVSTFNFRLVLLSSFTNLRVKYRELRDDCIKPLQHELATLSPYRPASRSEVRRHDDVCAVCLAPMSSARVTPCYHLFHGDCLRRCLKESNKCPICQYHL</sequence>
<dbReference type="EMBL" id="JARAKH010000001">
    <property type="protein sequence ID" value="KAK8407274.1"/>
    <property type="molecule type" value="Genomic_DNA"/>
</dbReference>
<feature type="domain" description="RING-type" evidence="8">
    <location>
        <begin position="366"/>
        <end position="404"/>
    </location>
</feature>